<evidence type="ECO:0000313" key="2">
    <source>
        <dbReference type="Proteomes" id="UP000316747"/>
    </source>
</evidence>
<protein>
    <submittedName>
        <fullName evidence="1">Uncharacterized protein</fullName>
    </submittedName>
</protein>
<dbReference type="Proteomes" id="UP000316747">
    <property type="component" value="Unassembled WGS sequence"/>
</dbReference>
<accession>A0A543I0J5</accession>
<organism evidence="1 2">
    <name type="scientific">Humibacillus xanthopallidus</name>
    <dbReference type="NCBI Taxonomy" id="412689"/>
    <lineage>
        <taxon>Bacteria</taxon>
        <taxon>Bacillati</taxon>
        <taxon>Actinomycetota</taxon>
        <taxon>Actinomycetes</taxon>
        <taxon>Micrococcales</taxon>
        <taxon>Intrasporangiaceae</taxon>
        <taxon>Humibacillus</taxon>
    </lineage>
</organism>
<sequence>MATDPLAGSELARVPLPDNVYGFGWAEIRYLLGRHSTDSSVMTRTSLGFDAAPDDEVLVAAAVASLLARGLAAAEGDRAVSRGEAAVLETVFAGAKRWTGISFRDGTEGDLMVVLEDGGIIAMLQPRSLGTWFVGLTDEVDQPAAVLARAIEAMHEVRGGAGRFGVETRTLEGAVGTRFFTPAGDGWSVSDTADGPARALGDGGLAGELAALLPEGSA</sequence>
<gene>
    <name evidence="1" type="ORF">FBY41_0478</name>
</gene>
<keyword evidence="2" id="KW-1185">Reference proteome</keyword>
<name>A0A543I0J5_9MICO</name>
<dbReference type="EMBL" id="VFPM01000001">
    <property type="protein sequence ID" value="TQM64118.1"/>
    <property type="molecule type" value="Genomic_DNA"/>
</dbReference>
<dbReference type="OrthoDB" id="4858440at2"/>
<reference evidence="1 2" key="1">
    <citation type="submission" date="2019-06" db="EMBL/GenBank/DDBJ databases">
        <title>Genome sequencing of plant associated microbes to promote plant fitness in Sorghum bicolor and Oryza sativa.</title>
        <authorList>
            <person name="Coleman-Derr D."/>
        </authorList>
    </citation>
    <scope>NUCLEOTIDE SEQUENCE [LARGE SCALE GENOMIC DNA]</scope>
    <source>
        <strain evidence="1 2">KV-663</strain>
    </source>
</reference>
<comment type="caution">
    <text evidence="1">The sequence shown here is derived from an EMBL/GenBank/DDBJ whole genome shotgun (WGS) entry which is preliminary data.</text>
</comment>
<dbReference type="AlphaFoldDB" id="A0A543I0J5"/>
<dbReference type="RefSeq" id="WP_141841815.1">
    <property type="nucleotide sequence ID" value="NZ_VFPM01000001.1"/>
</dbReference>
<evidence type="ECO:0000313" key="1">
    <source>
        <dbReference type="EMBL" id="TQM64118.1"/>
    </source>
</evidence>
<proteinExistence type="predicted"/>